<dbReference type="InterPro" id="IPR025489">
    <property type="entry name" value="DUF4381"/>
</dbReference>
<accession>A0A8J6M5T8</accession>
<dbReference type="RefSeq" id="WP_186507259.1">
    <property type="nucleotide sequence ID" value="NZ_JACNEP010000010.1"/>
</dbReference>
<protein>
    <submittedName>
        <fullName evidence="3">DUF4381 domain-containing protein</fullName>
    </submittedName>
</protein>
<dbReference type="EMBL" id="JACNEP010000010">
    <property type="protein sequence ID" value="MBC3766731.1"/>
    <property type="molecule type" value="Genomic_DNA"/>
</dbReference>
<evidence type="ECO:0000256" key="1">
    <source>
        <dbReference type="SAM" id="Coils"/>
    </source>
</evidence>
<gene>
    <name evidence="3" type="ORF">H8B19_12650</name>
</gene>
<keyword evidence="2" id="KW-1133">Transmembrane helix</keyword>
<evidence type="ECO:0000256" key="2">
    <source>
        <dbReference type="SAM" id="Phobius"/>
    </source>
</evidence>
<keyword evidence="2" id="KW-0472">Membrane</keyword>
<organism evidence="3 4">
    <name type="scientific">Neptunicella marina</name>
    <dbReference type="NCBI Taxonomy" id="2125989"/>
    <lineage>
        <taxon>Bacteria</taxon>
        <taxon>Pseudomonadati</taxon>
        <taxon>Pseudomonadota</taxon>
        <taxon>Gammaproteobacteria</taxon>
        <taxon>Alteromonadales</taxon>
        <taxon>Alteromonadaceae</taxon>
        <taxon>Neptunicella</taxon>
    </lineage>
</organism>
<proteinExistence type="predicted"/>
<dbReference type="Pfam" id="PF14316">
    <property type="entry name" value="DUF4381"/>
    <property type="match status" value="1"/>
</dbReference>
<keyword evidence="2" id="KW-0812">Transmembrane</keyword>
<keyword evidence="4" id="KW-1185">Reference proteome</keyword>
<feature type="coiled-coil region" evidence="1">
    <location>
        <begin position="53"/>
        <end position="80"/>
    </location>
</feature>
<reference evidence="3" key="2">
    <citation type="submission" date="2020-08" db="EMBL/GenBank/DDBJ databases">
        <authorList>
            <person name="Lai Q."/>
        </authorList>
    </citation>
    <scope>NUCLEOTIDE SEQUENCE</scope>
    <source>
        <strain evidence="3">S27-2</strain>
    </source>
</reference>
<dbReference type="Proteomes" id="UP000601768">
    <property type="component" value="Unassembled WGS sequence"/>
</dbReference>
<keyword evidence="1" id="KW-0175">Coiled coil</keyword>
<evidence type="ECO:0000313" key="3">
    <source>
        <dbReference type="EMBL" id="MBC3766731.1"/>
    </source>
</evidence>
<dbReference type="AlphaFoldDB" id="A0A8J6M5T8"/>
<comment type="caution">
    <text evidence="3">The sequence shown here is derived from an EMBL/GenBank/DDBJ whole genome shotgun (WGS) entry which is preliminary data.</text>
</comment>
<feature type="transmembrane region" description="Helical" evidence="2">
    <location>
        <begin position="23"/>
        <end position="40"/>
    </location>
</feature>
<sequence>MSPLKDLKDIHLPAQISDWPPAWGWWLSAILVIVLLVWIIRSIQIAYRKRLAKRQALAQLNQLDSNSEHYQSEINTLLKRLTLSYLPRAQSASLHQQQWLTLLTQLLPTAKQQHFKTGYQKVIDNLYRPDASGLSNQDAKSLARQWIDAAIPPSSKRVAIIAQEEKDV</sequence>
<evidence type="ECO:0000313" key="4">
    <source>
        <dbReference type="Proteomes" id="UP000601768"/>
    </source>
</evidence>
<name>A0A8J6M5T8_9ALTE</name>
<reference evidence="3" key="1">
    <citation type="journal article" date="2018" name="Int. J. Syst. Evol. Microbiol.">
        <title>Neptunicella marina gen. nov., sp. nov., isolated from surface seawater.</title>
        <authorList>
            <person name="Liu X."/>
            <person name="Lai Q."/>
            <person name="Du Y."/>
            <person name="Zhang X."/>
            <person name="Liu Z."/>
            <person name="Sun F."/>
            <person name="Shao Z."/>
        </authorList>
    </citation>
    <scope>NUCLEOTIDE SEQUENCE</scope>
    <source>
        <strain evidence="3">S27-2</strain>
    </source>
</reference>